<comment type="caution">
    <text evidence="1">The sequence shown here is derived from an EMBL/GenBank/DDBJ whole genome shotgun (WGS) entry which is preliminary data.</text>
</comment>
<protein>
    <submittedName>
        <fullName evidence="1">Uncharacterized protein</fullName>
    </submittedName>
</protein>
<dbReference type="RefSeq" id="WP_021369970.1">
    <property type="nucleotide sequence ID" value="NZ_BING01000001.1"/>
</dbReference>
<dbReference type="AlphaFoldDB" id="A0AAN6A527"/>
<dbReference type="EMBL" id="DAEPXK010000008">
    <property type="protein sequence ID" value="HBH1541650.1"/>
    <property type="molecule type" value="Genomic_DNA"/>
</dbReference>
<dbReference type="Proteomes" id="UP000878956">
    <property type="component" value="Unassembled WGS sequence"/>
</dbReference>
<reference evidence="1" key="1">
    <citation type="journal article" date="2018" name="Genome Biol.">
        <title>SKESA: strategic k-mer extension for scrupulous assemblies.</title>
        <authorList>
            <person name="Souvorov A."/>
            <person name="Agarwala R."/>
            <person name="Lipman D.J."/>
        </authorList>
    </citation>
    <scope>NUCLEOTIDE SEQUENCE</scope>
    <source>
        <strain evidence="1">HN1000</strain>
    </source>
</reference>
<accession>A0AAN6A527</accession>
<evidence type="ECO:0000313" key="2">
    <source>
        <dbReference type="Proteomes" id="UP000878956"/>
    </source>
</evidence>
<name>A0AAN6A527_CLODI</name>
<reference evidence="1" key="2">
    <citation type="submission" date="2021-06" db="EMBL/GenBank/DDBJ databases">
        <authorList>
            <consortium name="NCBI Pathogen Detection Project"/>
        </authorList>
    </citation>
    <scope>NUCLEOTIDE SEQUENCE</scope>
    <source>
        <strain evidence="1">HN1000</strain>
    </source>
</reference>
<gene>
    <name evidence="1" type="ORF">KRM00_001116</name>
</gene>
<proteinExistence type="predicted"/>
<organism evidence="1 2">
    <name type="scientific">Clostridioides difficile</name>
    <name type="common">Peptoclostridium difficile</name>
    <dbReference type="NCBI Taxonomy" id="1496"/>
    <lineage>
        <taxon>Bacteria</taxon>
        <taxon>Bacillati</taxon>
        <taxon>Bacillota</taxon>
        <taxon>Clostridia</taxon>
        <taxon>Peptostreptococcales</taxon>
        <taxon>Peptostreptococcaceae</taxon>
        <taxon>Clostridioides</taxon>
    </lineage>
</organism>
<sequence length="134" mass="15738">MKSNVDLTENRDFRAVRGRGINILGIEDAPNRMLNGFSDFGIGRLYGKNLEFEFNKNEVFLTGNANDREEKKFLILCEENKVCVRCGDELKEGWDKVSIELCNKCYEMLDVEYKNKKIIRELFFRDRDVNIELL</sequence>
<evidence type="ECO:0000313" key="1">
    <source>
        <dbReference type="EMBL" id="HBH1541650.1"/>
    </source>
</evidence>